<keyword evidence="3" id="KW-1185">Reference proteome</keyword>
<reference evidence="4" key="1">
    <citation type="submission" date="2025-08" db="UniProtKB">
        <authorList>
            <consortium name="RefSeq"/>
        </authorList>
    </citation>
    <scope>IDENTIFICATION</scope>
    <source>
        <tissue evidence="4">Sperm</tissue>
    </source>
</reference>
<protein>
    <submittedName>
        <fullName evidence="4">Uncharacterized protein LOC116938369</fullName>
    </submittedName>
</protein>
<dbReference type="RefSeq" id="XP_032801379.1">
    <property type="nucleotide sequence ID" value="XM_032945488.1"/>
</dbReference>
<accession>A0AAJ7WKR4</accession>
<feature type="compositionally biased region" description="Acidic residues" evidence="1">
    <location>
        <begin position="461"/>
        <end position="494"/>
    </location>
</feature>
<organism evidence="3 4">
    <name type="scientific">Petromyzon marinus</name>
    <name type="common">Sea lamprey</name>
    <dbReference type="NCBI Taxonomy" id="7757"/>
    <lineage>
        <taxon>Eukaryota</taxon>
        <taxon>Metazoa</taxon>
        <taxon>Chordata</taxon>
        <taxon>Craniata</taxon>
        <taxon>Vertebrata</taxon>
        <taxon>Cyclostomata</taxon>
        <taxon>Hyperoartia</taxon>
        <taxon>Petromyzontiformes</taxon>
        <taxon>Petromyzontidae</taxon>
        <taxon>Petromyzon</taxon>
    </lineage>
</organism>
<dbReference type="AlphaFoldDB" id="A0AAJ7WKR4"/>
<dbReference type="GO" id="GO:0006281">
    <property type="term" value="P:DNA repair"/>
    <property type="evidence" value="ECO:0007669"/>
    <property type="project" value="UniProtKB-ARBA"/>
</dbReference>
<feature type="compositionally biased region" description="Basic and acidic residues" evidence="1">
    <location>
        <begin position="405"/>
        <end position="417"/>
    </location>
</feature>
<evidence type="ECO:0000313" key="3">
    <source>
        <dbReference type="Proteomes" id="UP001318040"/>
    </source>
</evidence>
<name>A0AAJ7WKR4_PETMA</name>
<evidence type="ECO:0000259" key="2">
    <source>
        <dbReference type="Pfam" id="PF09588"/>
    </source>
</evidence>
<dbReference type="InterPro" id="IPR019080">
    <property type="entry name" value="YqaJ_viral_recombinase"/>
</dbReference>
<feature type="compositionally biased region" description="Acidic residues" evidence="1">
    <location>
        <begin position="390"/>
        <end position="404"/>
    </location>
</feature>
<dbReference type="Proteomes" id="UP001318040">
    <property type="component" value="Unplaced"/>
</dbReference>
<feature type="compositionally biased region" description="Gly residues" evidence="1">
    <location>
        <begin position="296"/>
        <end position="322"/>
    </location>
</feature>
<dbReference type="Pfam" id="PF09588">
    <property type="entry name" value="YqaJ"/>
    <property type="match status" value="1"/>
</dbReference>
<feature type="region of interest" description="Disordered" evidence="1">
    <location>
        <begin position="141"/>
        <end position="325"/>
    </location>
</feature>
<evidence type="ECO:0000256" key="1">
    <source>
        <dbReference type="SAM" id="MobiDB-lite"/>
    </source>
</evidence>
<feature type="compositionally biased region" description="Low complexity" evidence="1">
    <location>
        <begin position="151"/>
        <end position="182"/>
    </location>
</feature>
<dbReference type="Gene3D" id="3.90.320.10">
    <property type="match status" value="1"/>
</dbReference>
<dbReference type="InterPro" id="IPR051703">
    <property type="entry name" value="NF-kappa-B_Signaling_Reg"/>
</dbReference>
<dbReference type="CDD" id="cd22343">
    <property type="entry name" value="PDDEXK_lambda_exonuclease-like"/>
    <property type="match status" value="1"/>
</dbReference>
<feature type="domain" description="YqaJ viral recombinase" evidence="2">
    <location>
        <begin position="537"/>
        <end position="732"/>
    </location>
</feature>
<feature type="compositionally biased region" description="Low complexity" evidence="1">
    <location>
        <begin position="237"/>
        <end position="295"/>
    </location>
</feature>
<dbReference type="InterPro" id="IPR011335">
    <property type="entry name" value="Restrct_endonuc-II-like"/>
</dbReference>
<feature type="compositionally biased region" description="Basic and acidic residues" evidence="1">
    <location>
        <begin position="42"/>
        <end position="64"/>
    </location>
</feature>
<feature type="region of interest" description="Disordered" evidence="1">
    <location>
        <begin position="359"/>
        <end position="530"/>
    </location>
</feature>
<feature type="region of interest" description="Disordered" evidence="1">
    <location>
        <begin position="1"/>
        <end position="120"/>
    </location>
</feature>
<dbReference type="PANTHER" id="PTHR46609">
    <property type="entry name" value="EXONUCLEASE, PHAGE-TYPE/RECB, C-TERMINAL DOMAIN-CONTAINING PROTEIN"/>
    <property type="match status" value="1"/>
</dbReference>
<sequence>MFGSSKAGAKRGSKSQAGDTGRPPRGVAKGSSVKKAQPSETKAVRERPAKPDSERRPAKAKGEPLKPPTAVERAVPSAGPRRGLAAGAMSSRPRGAAGSGRTSVRGGACAETGGGGGSSGGAWWLLQAGLKMGRDVLGSLTGSGGDGGSSDGSAIPSAGGRARGCPARGAAARGSDATRSGATGRGAGAGGVSPVTRVMGLGAEGATGGEGGRAARAAERGRAAKPRGAGVWTSAVRASSTGKGSTRGGSTSAGSTRGGRTSVGSTSTSSTRGGITSAGSTSAGSTRVDSISAGSTRGGSTRGGSTRGGSTRGGSIRGGSTRGGSIKLGGLAAGGVLLGGGGATWGAGTTRFGTWRVGTRGRCWGRGWTGAGRGDPSAERYIINDNGNYNDDDNEDDDCDDDDNGQGHDDNVVHDEHECNDDYTEAHEDDNDDEDREDDSAEDHDHGCNNEHHDEERGHECDDDDDDNHEDIDGDDDDNYEDIGDDDDDDDDGEGLASAGKEDFVATVPTHPLRKLTPDQVEQVERATRGQSDNEAWFAWRQGRITASVAHSIAHCRYVSGHSDRVPESYLRSLLPPPAAAAARNLRTPALLWGRDMEATAVELYRQTKQRQMNGRYVVRVSPCGLYVDAERPWLAASPDGLVTLEPVAPSVRDLDPSSPSPRSPPPAVEATQRLLLEVKCPYKHRAGSVREAWASDRKFCLDVVEQGGRTSYELKREHSYYTQVQCQLAVSRLLLADFVVYTEEDLAIAPVPFDADFWKQTLERLSTFYDKAVRPLLRPTRPPVEE</sequence>
<feature type="compositionally biased region" description="Gly residues" evidence="1">
    <location>
        <begin position="202"/>
        <end position="212"/>
    </location>
</feature>
<dbReference type="KEGG" id="pmrn:116938369"/>
<dbReference type="PANTHER" id="PTHR46609:SF8">
    <property type="entry name" value="YQAJ VIRAL RECOMBINASE DOMAIN-CONTAINING PROTEIN"/>
    <property type="match status" value="1"/>
</dbReference>
<feature type="compositionally biased region" description="Acidic residues" evidence="1">
    <location>
        <begin position="418"/>
        <end position="442"/>
    </location>
</feature>
<feature type="compositionally biased region" description="Gly residues" evidence="1">
    <location>
        <begin position="141"/>
        <end position="150"/>
    </location>
</feature>
<dbReference type="InterPro" id="IPR011604">
    <property type="entry name" value="PDDEXK-like_dom_sf"/>
</dbReference>
<gene>
    <name evidence="4" type="primary">LOC116938369</name>
</gene>
<dbReference type="SUPFAM" id="SSF52980">
    <property type="entry name" value="Restriction endonuclease-like"/>
    <property type="match status" value="1"/>
</dbReference>
<evidence type="ECO:0000313" key="4">
    <source>
        <dbReference type="RefSeq" id="XP_032801379.1"/>
    </source>
</evidence>
<proteinExistence type="predicted"/>
<feature type="compositionally biased region" description="Basic and acidic residues" evidence="1">
    <location>
        <begin position="443"/>
        <end position="460"/>
    </location>
</feature>